<dbReference type="PROSITE" id="PS50294">
    <property type="entry name" value="WD_REPEATS_REGION"/>
    <property type="match status" value="1"/>
</dbReference>
<organism evidence="6 7">
    <name type="scientific">Pythium insidiosum</name>
    <name type="common">Pythiosis disease agent</name>
    <dbReference type="NCBI Taxonomy" id="114742"/>
    <lineage>
        <taxon>Eukaryota</taxon>
        <taxon>Sar</taxon>
        <taxon>Stramenopiles</taxon>
        <taxon>Oomycota</taxon>
        <taxon>Peronosporomycetes</taxon>
        <taxon>Pythiales</taxon>
        <taxon>Pythiaceae</taxon>
        <taxon>Pythium</taxon>
    </lineage>
</organism>
<dbReference type="PROSITE" id="PS50082">
    <property type="entry name" value="WD_REPEATS_2"/>
    <property type="match status" value="2"/>
</dbReference>
<dbReference type="Gene3D" id="2.130.10.10">
    <property type="entry name" value="YVTN repeat-like/Quinoprotein amine dehydrogenase"/>
    <property type="match status" value="1"/>
</dbReference>
<evidence type="ECO:0000313" key="6">
    <source>
        <dbReference type="EMBL" id="KAJ0388963.1"/>
    </source>
</evidence>
<keyword evidence="3" id="KW-0677">Repeat</keyword>
<protein>
    <recommendedName>
        <fullName evidence="4">WD40 repeat-containing protein SMU1</fullName>
    </recommendedName>
</protein>
<gene>
    <name evidence="6" type="ORF">P43SY_010949</name>
</gene>
<feature type="repeat" description="WD" evidence="5">
    <location>
        <begin position="1"/>
        <end position="17"/>
    </location>
</feature>
<dbReference type="GO" id="GO:0016607">
    <property type="term" value="C:nuclear speck"/>
    <property type="evidence" value="ECO:0007669"/>
    <property type="project" value="UniProtKB-SubCell"/>
</dbReference>
<dbReference type="Pfam" id="PF00400">
    <property type="entry name" value="WD40"/>
    <property type="match status" value="1"/>
</dbReference>
<dbReference type="InterPro" id="IPR036322">
    <property type="entry name" value="WD40_repeat_dom_sf"/>
</dbReference>
<keyword evidence="2 5" id="KW-0853">WD repeat</keyword>
<dbReference type="InterPro" id="IPR015943">
    <property type="entry name" value="WD40/YVTN_repeat-like_dom_sf"/>
</dbReference>
<evidence type="ECO:0000256" key="3">
    <source>
        <dbReference type="ARBA" id="ARBA00022737"/>
    </source>
</evidence>
<evidence type="ECO:0000256" key="2">
    <source>
        <dbReference type="ARBA" id="ARBA00022574"/>
    </source>
</evidence>
<dbReference type="SMART" id="SM00320">
    <property type="entry name" value="WD40"/>
    <property type="match status" value="1"/>
</dbReference>
<evidence type="ECO:0000313" key="7">
    <source>
        <dbReference type="Proteomes" id="UP001209570"/>
    </source>
</evidence>
<dbReference type="SUPFAM" id="SSF50978">
    <property type="entry name" value="WD40 repeat-like"/>
    <property type="match status" value="1"/>
</dbReference>
<feature type="repeat" description="WD" evidence="5">
    <location>
        <begin position="33"/>
        <end position="74"/>
    </location>
</feature>
<evidence type="ECO:0000256" key="5">
    <source>
        <dbReference type="PROSITE-ProRule" id="PRU00221"/>
    </source>
</evidence>
<name>A0AAD5LP08_PYTIN</name>
<proteinExistence type="predicted"/>
<comment type="subcellular location">
    <subcellularLocation>
        <location evidence="1">Nucleus speckle</location>
    </subcellularLocation>
</comment>
<dbReference type="Proteomes" id="UP001209570">
    <property type="component" value="Unassembled WGS sequence"/>
</dbReference>
<dbReference type="PROSITE" id="PS00678">
    <property type="entry name" value="WD_REPEATS_1"/>
    <property type="match status" value="1"/>
</dbReference>
<accession>A0AAD5LP08</accession>
<dbReference type="InterPro" id="IPR019775">
    <property type="entry name" value="WD40_repeat_CS"/>
</dbReference>
<sequence length="75" mass="8437">MLTSGSKDGFVEVWDFDKCKLRKDLEYQAKDEFMMHDQGVTAQAFSPDGEMLATGSQDGVLKVWKISTGVCLRRC</sequence>
<dbReference type="PANTHER" id="PTHR22848">
    <property type="entry name" value="WD40 REPEAT PROTEIN"/>
    <property type="match status" value="1"/>
</dbReference>
<dbReference type="AlphaFoldDB" id="A0AAD5LP08"/>
<dbReference type="InterPro" id="IPR001680">
    <property type="entry name" value="WD40_rpt"/>
</dbReference>
<dbReference type="EMBL" id="JAKCXM010005508">
    <property type="protein sequence ID" value="KAJ0388963.1"/>
    <property type="molecule type" value="Genomic_DNA"/>
</dbReference>
<comment type="caution">
    <text evidence="6">The sequence shown here is derived from an EMBL/GenBank/DDBJ whole genome shotgun (WGS) entry which is preliminary data.</text>
</comment>
<keyword evidence="7" id="KW-1185">Reference proteome</keyword>
<dbReference type="GO" id="GO:0000398">
    <property type="term" value="P:mRNA splicing, via spliceosome"/>
    <property type="evidence" value="ECO:0007669"/>
    <property type="project" value="InterPro"/>
</dbReference>
<evidence type="ECO:0000256" key="1">
    <source>
        <dbReference type="ARBA" id="ARBA00004324"/>
    </source>
</evidence>
<dbReference type="InterPro" id="IPR045184">
    <property type="entry name" value="SMU1"/>
</dbReference>
<evidence type="ECO:0000256" key="4">
    <source>
        <dbReference type="ARBA" id="ARBA00026184"/>
    </source>
</evidence>
<reference evidence="6" key="1">
    <citation type="submission" date="2021-12" db="EMBL/GenBank/DDBJ databases">
        <title>Prjna785345.</title>
        <authorList>
            <person name="Rujirawat T."/>
            <person name="Krajaejun T."/>
        </authorList>
    </citation>
    <scope>NUCLEOTIDE SEQUENCE</scope>
    <source>
        <strain evidence="6">Pi057C3</strain>
    </source>
</reference>